<dbReference type="InParanoid" id="A0A6P8Z0J4"/>
<dbReference type="GO" id="GO:0008270">
    <property type="term" value="F:zinc ion binding"/>
    <property type="evidence" value="ECO:0007669"/>
    <property type="project" value="UniProtKB-KW"/>
</dbReference>
<evidence type="ECO:0000256" key="1">
    <source>
        <dbReference type="PROSITE-ProRule" id="PRU00047"/>
    </source>
</evidence>
<evidence type="ECO:0000313" key="4">
    <source>
        <dbReference type="Proteomes" id="UP000515158"/>
    </source>
</evidence>
<dbReference type="OrthoDB" id="413361at2759"/>
<feature type="region of interest" description="Disordered" evidence="2">
    <location>
        <begin position="134"/>
        <end position="204"/>
    </location>
</feature>
<organism evidence="5">
    <name type="scientific">Thrips palmi</name>
    <name type="common">Melon thrips</name>
    <dbReference type="NCBI Taxonomy" id="161013"/>
    <lineage>
        <taxon>Eukaryota</taxon>
        <taxon>Metazoa</taxon>
        <taxon>Ecdysozoa</taxon>
        <taxon>Arthropoda</taxon>
        <taxon>Hexapoda</taxon>
        <taxon>Insecta</taxon>
        <taxon>Pterygota</taxon>
        <taxon>Neoptera</taxon>
        <taxon>Paraneoptera</taxon>
        <taxon>Thysanoptera</taxon>
        <taxon>Terebrantia</taxon>
        <taxon>Thripoidea</taxon>
        <taxon>Thripidae</taxon>
        <taxon>Thrips</taxon>
    </lineage>
</organism>
<keyword evidence="1" id="KW-0863">Zinc-finger</keyword>
<reference evidence="5" key="1">
    <citation type="submission" date="2025-08" db="UniProtKB">
        <authorList>
            <consortium name="RefSeq"/>
        </authorList>
    </citation>
    <scope>IDENTIFICATION</scope>
    <source>
        <tissue evidence="5">Total insect</tissue>
    </source>
</reference>
<dbReference type="RefSeq" id="XP_034245973.1">
    <property type="nucleotide sequence ID" value="XM_034390082.1"/>
</dbReference>
<dbReference type="Proteomes" id="UP000515158">
    <property type="component" value="Unplaced"/>
</dbReference>
<name>A0A6P8Z0J4_THRPL</name>
<keyword evidence="4" id="KW-1185">Reference proteome</keyword>
<feature type="compositionally biased region" description="Basic and acidic residues" evidence="2">
    <location>
        <begin position="158"/>
        <end position="170"/>
    </location>
</feature>
<keyword evidence="1" id="KW-0479">Metal-binding</keyword>
<dbReference type="AlphaFoldDB" id="A0A6P8Z0J4"/>
<dbReference type="InterPro" id="IPR036875">
    <property type="entry name" value="Znf_CCHC_sf"/>
</dbReference>
<dbReference type="GO" id="GO:0003676">
    <property type="term" value="F:nucleic acid binding"/>
    <property type="evidence" value="ECO:0007669"/>
    <property type="project" value="InterPro"/>
</dbReference>
<accession>A0A6P8Z0J4</accession>
<gene>
    <name evidence="5" type="primary">LOC117648009</name>
</gene>
<dbReference type="KEGG" id="tpal:117648009"/>
<evidence type="ECO:0000256" key="2">
    <source>
        <dbReference type="SAM" id="MobiDB-lite"/>
    </source>
</evidence>
<evidence type="ECO:0000259" key="3">
    <source>
        <dbReference type="PROSITE" id="PS50158"/>
    </source>
</evidence>
<dbReference type="PROSITE" id="PS50158">
    <property type="entry name" value="ZF_CCHC"/>
    <property type="match status" value="1"/>
</dbReference>
<dbReference type="SUPFAM" id="SSF57756">
    <property type="entry name" value="Retrovirus zinc finger-like domains"/>
    <property type="match status" value="1"/>
</dbReference>
<evidence type="ECO:0000313" key="5">
    <source>
        <dbReference type="RefSeq" id="XP_034245973.1"/>
    </source>
</evidence>
<proteinExistence type="predicted"/>
<keyword evidence="1" id="KW-0862">Zinc</keyword>
<dbReference type="GeneID" id="117648009"/>
<dbReference type="InterPro" id="IPR001878">
    <property type="entry name" value="Znf_CCHC"/>
</dbReference>
<protein>
    <submittedName>
        <fullName evidence="5">Uncharacterized protein LOC117648009</fullName>
    </submittedName>
</protein>
<feature type="domain" description="CCHC-type" evidence="3">
    <location>
        <begin position="91"/>
        <end position="104"/>
    </location>
</feature>
<dbReference type="Pfam" id="PF14223">
    <property type="entry name" value="Retrotran_gag_2"/>
    <property type="match status" value="1"/>
</dbReference>
<dbReference type="SMART" id="SM00343">
    <property type="entry name" value="ZnF_C2HC"/>
    <property type="match status" value="2"/>
</dbReference>
<sequence>MAASITKLTDSSTFPVWKKEVEVHFTSRKLISIVDGSQTPDSCLDWGTKDNEAQRVILRSLSGDAKTHVVTCRTAKDMFTTLSKVYGRKQCTKCGKMGHSEKNCWSGMTFPPCPHCEKTNHPQQSCLKNKAGEKNRNNEKMNNKQNTNHSQASSSIKAEPEKYMKSDKKQNNKQNAIKNDLRSRTPAPPEPPRSDSAGPNVQVQQHKSFHFEFFNNIKLW</sequence>